<evidence type="ECO:0000313" key="2">
    <source>
        <dbReference type="Proteomes" id="UP001497680"/>
    </source>
</evidence>
<sequence>MPSDKTIILVTGANSGIGYETVIALSNASPSFHILLGSRSLEKGQQALKNMQETYSSSLKASISVLQIDVTDEKSIQAAKDEIETQFAKLDVLINNAGIIVYEPMDTLSALRQTFEANVFGQVIVTEAVEPLLKKSLKPYLIYVSSGQGSVTTRLDPNNEHRHIRGDPYRMSKSALNMLAACHRYNYAEWGCKVLAFNPGWCVSNLTGEKGREMRIKMGARDPKEPAKALADIVQGKRDDDIEKNGMVDVDGGVLPW</sequence>
<evidence type="ECO:0000313" key="1">
    <source>
        <dbReference type="EMBL" id="KAI6084185.1"/>
    </source>
</evidence>
<name>A0ACC0CV72_9PEZI</name>
<proteinExistence type="predicted"/>
<organism evidence="1 2">
    <name type="scientific">Hypoxylon rubiginosum</name>
    <dbReference type="NCBI Taxonomy" id="110542"/>
    <lineage>
        <taxon>Eukaryota</taxon>
        <taxon>Fungi</taxon>
        <taxon>Dikarya</taxon>
        <taxon>Ascomycota</taxon>
        <taxon>Pezizomycotina</taxon>
        <taxon>Sordariomycetes</taxon>
        <taxon>Xylariomycetidae</taxon>
        <taxon>Xylariales</taxon>
        <taxon>Hypoxylaceae</taxon>
        <taxon>Hypoxylon</taxon>
    </lineage>
</organism>
<dbReference type="EMBL" id="MU394341">
    <property type="protein sequence ID" value="KAI6084185.1"/>
    <property type="molecule type" value="Genomic_DNA"/>
</dbReference>
<protein>
    <submittedName>
        <fullName evidence="1">Short chain dehydrogenase/reductase</fullName>
    </submittedName>
</protein>
<gene>
    <name evidence="1" type="ORF">F4821DRAFT_243408</name>
</gene>
<keyword evidence="2" id="KW-1185">Reference proteome</keyword>
<reference evidence="1 2" key="1">
    <citation type="journal article" date="2022" name="New Phytol.">
        <title>Ecological generalism drives hyperdiversity of secondary metabolite gene clusters in xylarialean endophytes.</title>
        <authorList>
            <person name="Franco M.E.E."/>
            <person name="Wisecaver J.H."/>
            <person name="Arnold A.E."/>
            <person name="Ju Y.M."/>
            <person name="Slot J.C."/>
            <person name="Ahrendt S."/>
            <person name="Moore L.P."/>
            <person name="Eastman K.E."/>
            <person name="Scott K."/>
            <person name="Konkel Z."/>
            <person name="Mondo S.J."/>
            <person name="Kuo A."/>
            <person name="Hayes R.D."/>
            <person name="Haridas S."/>
            <person name="Andreopoulos B."/>
            <person name="Riley R."/>
            <person name="LaButti K."/>
            <person name="Pangilinan J."/>
            <person name="Lipzen A."/>
            <person name="Amirebrahimi M."/>
            <person name="Yan J."/>
            <person name="Adam C."/>
            <person name="Keymanesh K."/>
            <person name="Ng V."/>
            <person name="Louie K."/>
            <person name="Northen T."/>
            <person name="Drula E."/>
            <person name="Henrissat B."/>
            <person name="Hsieh H.M."/>
            <person name="Youens-Clark K."/>
            <person name="Lutzoni F."/>
            <person name="Miadlikowska J."/>
            <person name="Eastwood D.C."/>
            <person name="Hamelin R.C."/>
            <person name="Grigoriev I.V."/>
            <person name="U'Ren J.M."/>
        </authorList>
    </citation>
    <scope>NUCLEOTIDE SEQUENCE [LARGE SCALE GENOMIC DNA]</scope>
    <source>
        <strain evidence="1 2">ER1909</strain>
    </source>
</reference>
<accession>A0ACC0CV72</accession>
<dbReference type="Proteomes" id="UP001497680">
    <property type="component" value="Unassembled WGS sequence"/>
</dbReference>
<comment type="caution">
    <text evidence="1">The sequence shown here is derived from an EMBL/GenBank/DDBJ whole genome shotgun (WGS) entry which is preliminary data.</text>
</comment>